<comment type="subcellular location">
    <subcellularLocation>
        <location evidence="1">Endomembrane system</location>
        <topology evidence="1">Multi-pass membrane protein</topology>
    </subcellularLocation>
</comment>
<evidence type="ECO:0000313" key="8">
    <source>
        <dbReference type="Proteomes" id="UP000824321"/>
    </source>
</evidence>
<accession>A0ABX9ABI3</accession>
<gene>
    <name evidence="7" type="ORF">K3136_09350</name>
</gene>
<evidence type="ECO:0000256" key="4">
    <source>
        <dbReference type="ARBA" id="ARBA00023136"/>
    </source>
</evidence>
<evidence type="ECO:0000256" key="3">
    <source>
        <dbReference type="ARBA" id="ARBA00022989"/>
    </source>
</evidence>
<feature type="domain" description="DUF1232" evidence="6">
    <location>
        <begin position="31"/>
        <end position="66"/>
    </location>
</feature>
<protein>
    <submittedName>
        <fullName evidence="7">DUF1232 domain-containing protein</fullName>
    </submittedName>
</protein>
<keyword evidence="8" id="KW-1185">Reference proteome</keyword>
<keyword evidence="3 5" id="KW-1133">Transmembrane helix</keyword>
<sequence length="120" mass="12669">MGRLAERASALKRDVLALWLAARDTRTPLAAKLLAGAVAAYALSPIDLIPDFIPVLGLIDDLLIVPAGIWLVLRMIPPPLLEELRESASAMAGRPASRIGVAVVVTAWLAGLVALALFLL</sequence>
<evidence type="ECO:0000256" key="2">
    <source>
        <dbReference type="ARBA" id="ARBA00022692"/>
    </source>
</evidence>
<keyword evidence="4 5" id="KW-0472">Membrane</keyword>
<proteinExistence type="predicted"/>
<feature type="transmembrane region" description="Helical" evidence="5">
    <location>
        <begin position="99"/>
        <end position="119"/>
    </location>
</feature>
<reference evidence="7 8" key="1">
    <citation type="submission" date="2021-08" db="EMBL/GenBank/DDBJ databases">
        <title>Comparative Genomics Analysis of the Genus Qipengyuania Reveals Extensive Genetic Diversity and Metabolic Versatility, Including the Description of Fifteen Novel Species.</title>
        <authorList>
            <person name="Liu Y."/>
        </authorList>
    </citation>
    <scope>NUCLEOTIDE SEQUENCE [LARGE SCALE GENOMIC DNA]</scope>
    <source>
        <strain evidence="7 8">1NDH1</strain>
    </source>
</reference>
<dbReference type="Pfam" id="PF06803">
    <property type="entry name" value="DUF1232"/>
    <property type="match status" value="1"/>
</dbReference>
<evidence type="ECO:0000259" key="6">
    <source>
        <dbReference type="Pfam" id="PF06803"/>
    </source>
</evidence>
<dbReference type="Proteomes" id="UP000824321">
    <property type="component" value="Chromosome"/>
</dbReference>
<dbReference type="InterPro" id="IPR010652">
    <property type="entry name" value="DUF1232"/>
</dbReference>
<organism evidence="7 8">
    <name type="scientific">Qipengyuania gelatinilytica</name>
    <dbReference type="NCBI Taxonomy" id="2867231"/>
    <lineage>
        <taxon>Bacteria</taxon>
        <taxon>Pseudomonadati</taxon>
        <taxon>Pseudomonadota</taxon>
        <taxon>Alphaproteobacteria</taxon>
        <taxon>Sphingomonadales</taxon>
        <taxon>Erythrobacteraceae</taxon>
        <taxon>Qipengyuania</taxon>
    </lineage>
</organism>
<evidence type="ECO:0000256" key="1">
    <source>
        <dbReference type="ARBA" id="ARBA00004127"/>
    </source>
</evidence>
<name>A0ABX9ABI3_9SPHN</name>
<evidence type="ECO:0000313" key="7">
    <source>
        <dbReference type="EMBL" id="QZD96573.1"/>
    </source>
</evidence>
<dbReference type="RefSeq" id="WP_221432288.1">
    <property type="nucleotide sequence ID" value="NZ_CP081294.1"/>
</dbReference>
<dbReference type="EMBL" id="CP081294">
    <property type="protein sequence ID" value="QZD96573.1"/>
    <property type="molecule type" value="Genomic_DNA"/>
</dbReference>
<evidence type="ECO:0000256" key="5">
    <source>
        <dbReference type="SAM" id="Phobius"/>
    </source>
</evidence>
<keyword evidence="2 5" id="KW-0812">Transmembrane</keyword>